<dbReference type="InterPro" id="IPR050563">
    <property type="entry name" value="4-hydroxybenzoyl-CoA_TE"/>
</dbReference>
<dbReference type="SUPFAM" id="SSF54637">
    <property type="entry name" value="Thioesterase/thiol ester dehydrase-isomerase"/>
    <property type="match status" value="1"/>
</dbReference>
<keyword evidence="2" id="KW-0378">Hydrolase</keyword>
<dbReference type="PIRSF" id="PIRSF003230">
    <property type="entry name" value="YbgC"/>
    <property type="match status" value="1"/>
</dbReference>
<evidence type="ECO:0000313" key="3">
    <source>
        <dbReference type="EMBL" id="NIZ39939.1"/>
    </source>
</evidence>
<dbReference type="NCBIfam" id="TIGR00051">
    <property type="entry name" value="YbgC/FadM family acyl-CoA thioesterase"/>
    <property type="match status" value="1"/>
</dbReference>
<comment type="similarity">
    <text evidence="1">Belongs to the 4-hydroxybenzoyl-CoA thioesterase family.</text>
</comment>
<dbReference type="Pfam" id="PF13279">
    <property type="entry name" value="4HBT_2"/>
    <property type="match status" value="1"/>
</dbReference>
<dbReference type="PANTHER" id="PTHR31793:SF27">
    <property type="entry name" value="NOVEL THIOESTERASE SUPERFAMILY DOMAIN AND SAPOSIN A-TYPE DOMAIN CONTAINING PROTEIN (0610012H03RIK)"/>
    <property type="match status" value="1"/>
</dbReference>
<dbReference type="EMBL" id="JAATLJ010000001">
    <property type="protein sequence ID" value="NIZ39939.1"/>
    <property type="molecule type" value="Genomic_DNA"/>
</dbReference>
<evidence type="ECO:0000256" key="2">
    <source>
        <dbReference type="ARBA" id="ARBA00022801"/>
    </source>
</evidence>
<protein>
    <submittedName>
        <fullName evidence="3">Acyl-CoA thioesterase</fullName>
    </submittedName>
</protein>
<dbReference type="Gene3D" id="3.10.129.10">
    <property type="entry name" value="Hotdog Thioesterase"/>
    <property type="match status" value="1"/>
</dbReference>
<dbReference type="CDD" id="cd00586">
    <property type="entry name" value="4HBT"/>
    <property type="match status" value="1"/>
</dbReference>
<keyword evidence="4" id="KW-1185">Reference proteome</keyword>
<name>A0A968GBL5_9SPIO</name>
<organism evidence="3 4">
    <name type="scientific">Entomospira entomophila</name>
    <dbReference type="NCBI Taxonomy" id="2719988"/>
    <lineage>
        <taxon>Bacteria</taxon>
        <taxon>Pseudomonadati</taxon>
        <taxon>Spirochaetota</taxon>
        <taxon>Spirochaetia</taxon>
        <taxon>Spirochaetales</taxon>
        <taxon>Spirochaetaceae</taxon>
        <taxon>Entomospira</taxon>
    </lineage>
</organism>
<sequence length="137" mass="15604">MQHIPKPPFITKMQVRTYECDYAQVVNNANYLHFFEQARHLFTLEHGIDTVQLAANGIVTVVASIEIKFIRSLQVNDCFTVHTLIKEYSPVRVIFEQVIYKDSHPDQPISRALSTIACVIQGKPAPFPSEIFGVLFI</sequence>
<proteinExistence type="inferred from homology"/>
<dbReference type="PANTHER" id="PTHR31793">
    <property type="entry name" value="4-HYDROXYBENZOYL-COA THIOESTERASE FAMILY MEMBER"/>
    <property type="match status" value="1"/>
</dbReference>
<dbReference type="GO" id="GO:0047617">
    <property type="term" value="F:fatty acyl-CoA hydrolase activity"/>
    <property type="evidence" value="ECO:0007669"/>
    <property type="project" value="TreeGrafter"/>
</dbReference>
<dbReference type="InterPro" id="IPR029069">
    <property type="entry name" value="HotDog_dom_sf"/>
</dbReference>
<gene>
    <name evidence="3" type="ORF">HCT14_00175</name>
</gene>
<comment type="caution">
    <text evidence="3">The sequence shown here is derived from an EMBL/GenBank/DDBJ whole genome shotgun (WGS) entry which is preliminary data.</text>
</comment>
<accession>A0A968GBL5</accession>
<evidence type="ECO:0000313" key="4">
    <source>
        <dbReference type="Proteomes" id="UP000711995"/>
    </source>
</evidence>
<dbReference type="Proteomes" id="UP000711995">
    <property type="component" value="Unassembled WGS sequence"/>
</dbReference>
<dbReference type="InterPro" id="IPR006684">
    <property type="entry name" value="YbgC/YbaW"/>
</dbReference>
<evidence type="ECO:0000256" key="1">
    <source>
        <dbReference type="ARBA" id="ARBA00005953"/>
    </source>
</evidence>
<dbReference type="AlphaFoldDB" id="A0A968GBL5"/>
<reference evidence="3 4" key="1">
    <citation type="submission" date="2020-03" db="EMBL/GenBank/DDBJ databases">
        <title>Spirochaetal bacteria isolated from arthropods constitute a novel genus Entomospira genus novum within the order Spirochaetales.</title>
        <authorList>
            <person name="Grana-Miraglia L."/>
            <person name="Sikutova S."/>
            <person name="Fingerle V."/>
            <person name="Sing A."/>
            <person name="Castillo-Ramirez S."/>
            <person name="Margos G."/>
            <person name="Rudolf I."/>
        </authorList>
    </citation>
    <scope>NUCLEOTIDE SEQUENCE [LARGE SCALE GENOMIC DNA]</scope>
    <source>
        <strain evidence="3 4">BR193</strain>
    </source>
</reference>
<dbReference type="RefSeq" id="WP_167699548.1">
    <property type="nucleotide sequence ID" value="NZ_CP118174.1"/>
</dbReference>